<accession>A0ABN2WRY7</accession>
<dbReference type="Proteomes" id="UP001500984">
    <property type="component" value="Unassembled WGS sequence"/>
</dbReference>
<dbReference type="PANTHER" id="PTHR46648">
    <property type="entry name" value="HIT FAMILY PROTEIN 1"/>
    <property type="match status" value="1"/>
</dbReference>
<evidence type="ECO:0000313" key="4">
    <source>
        <dbReference type="Proteomes" id="UP001500984"/>
    </source>
</evidence>
<dbReference type="InterPro" id="IPR019808">
    <property type="entry name" value="Histidine_triad_CS"/>
</dbReference>
<feature type="short sequence motif" description="Histidine triad motif" evidence="1">
    <location>
        <begin position="97"/>
        <end position="101"/>
    </location>
</feature>
<dbReference type="InterPro" id="IPR039384">
    <property type="entry name" value="HINT"/>
</dbReference>
<proteinExistence type="predicted"/>
<dbReference type="SUPFAM" id="SSF54197">
    <property type="entry name" value="HIT-like"/>
    <property type="match status" value="1"/>
</dbReference>
<dbReference type="Gene3D" id="3.30.428.10">
    <property type="entry name" value="HIT-like"/>
    <property type="match status" value="1"/>
</dbReference>
<dbReference type="InterPro" id="IPR001310">
    <property type="entry name" value="Histidine_triad_HIT"/>
</dbReference>
<organism evidence="3 4">
    <name type="scientific">Brevibacterium salitolerans</name>
    <dbReference type="NCBI Taxonomy" id="1403566"/>
    <lineage>
        <taxon>Bacteria</taxon>
        <taxon>Bacillati</taxon>
        <taxon>Actinomycetota</taxon>
        <taxon>Actinomycetes</taxon>
        <taxon>Micrococcales</taxon>
        <taxon>Brevibacteriaceae</taxon>
        <taxon>Brevibacterium</taxon>
    </lineage>
</organism>
<feature type="domain" description="HIT" evidence="2">
    <location>
        <begin position="5"/>
        <end position="113"/>
    </location>
</feature>
<gene>
    <name evidence="3" type="ORF">GCM10009823_18860</name>
</gene>
<dbReference type="RefSeq" id="WP_344336985.1">
    <property type="nucleotide sequence ID" value="NZ_BAAAPZ010000007.1"/>
</dbReference>
<dbReference type="PANTHER" id="PTHR46648:SF1">
    <property type="entry name" value="ADENOSINE 5'-MONOPHOSPHORAMIDASE HNT1"/>
    <property type="match status" value="1"/>
</dbReference>
<protein>
    <submittedName>
        <fullName evidence="3">HIT family protein</fullName>
    </submittedName>
</protein>
<reference evidence="3 4" key="1">
    <citation type="journal article" date="2019" name="Int. J. Syst. Evol. Microbiol.">
        <title>The Global Catalogue of Microorganisms (GCM) 10K type strain sequencing project: providing services to taxonomists for standard genome sequencing and annotation.</title>
        <authorList>
            <consortium name="The Broad Institute Genomics Platform"/>
            <consortium name="The Broad Institute Genome Sequencing Center for Infectious Disease"/>
            <person name="Wu L."/>
            <person name="Ma J."/>
        </authorList>
    </citation>
    <scope>NUCLEOTIDE SEQUENCE [LARGE SCALE GENOMIC DNA]</scope>
    <source>
        <strain evidence="3 4">JCM 15900</strain>
    </source>
</reference>
<dbReference type="InterPro" id="IPR036265">
    <property type="entry name" value="HIT-like_sf"/>
</dbReference>
<dbReference type="PRINTS" id="PR00332">
    <property type="entry name" value="HISTRIAD"/>
</dbReference>
<evidence type="ECO:0000313" key="3">
    <source>
        <dbReference type="EMBL" id="GAA2097890.1"/>
    </source>
</evidence>
<dbReference type="InterPro" id="IPR011146">
    <property type="entry name" value="HIT-like"/>
</dbReference>
<dbReference type="EMBL" id="BAAAPZ010000007">
    <property type="protein sequence ID" value="GAA2097890.1"/>
    <property type="molecule type" value="Genomic_DNA"/>
</dbReference>
<sequence>MSDCVFCRITAGAEPSVTVFEDESTLAFMDAFPGSDGHLLVVPKRHSRDLLEIPEDDLLAVTRTARRLARAVVEELGADGVNLLNNCGAQAWQSVFHFHMHVIPRYADGSKDSLTLPWPVGVPGDPELRADLGARLTSALQG</sequence>
<dbReference type="Pfam" id="PF01230">
    <property type="entry name" value="HIT"/>
    <property type="match status" value="1"/>
</dbReference>
<evidence type="ECO:0000259" key="2">
    <source>
        <dbReference type="PROSITE" id="PS51084"/>
    </source>
</evidence>
<dbReference type="CDD" id="cd01277">
    <property type="entry name" value="HINT_subgroup"/>
    <property type="match status" value="1"/>
</dbReference>
<comment type="caution">
    <text evidence="3">The sequence shown here is derived from an EMBL/GenBank/DDBJ whole genome shotgun (WGS) entry which is preliminary data.</text>
</comment>
<name>A0ABN2WRY7_9MICO</name>
<dbReference type="PROSITE" id="PS51084">
    <property type="entry name" value="HIT_2"/>
    <property type="match status" value="1"/>
</dbReference>
<evidence type="ECO:0000256" key="1">
    <source>
        <dbReference type="PROSITE-ProRule" id="PRU00464"/>
    </source>
</evidence>
<dbReference type="PROSITE" id="PS00892">
    <property type="entry name" value="HIT_1"/>
    <property type="match status" value="1"/>
</dbReference>
<keyword evidence="4" id="KW-1185">Reference proteome</keyword>